<organism evidence="1 2">
    <name type="scientific">Vaccinium darrowii</name>
    <dbReference type="NCBI Taxonomy" id="229202"/>
    <lineage>
        <taxon>Eukaryota</taxon>
        <taxon>Viridiplantae</taxon>
        <taxon>Streptophyta</taxon>
        <taxon>Embryophyta</taxon>
        <taxon>Tracheophyta</taxon>
        <taxon>Spermatophyta</taxon>
        <taxon>Magnoliopsida</taxon>
        <taxon>eudicotyledons</taxon>
        <taxon>Gunneridae</taxon>
        <taxon>Pentapetalae</taxon>
        <taxon>asterids</taxon>
        <taxon>Ericales</taxon>
        <taxon>Ericaceae</taxon>
        <taxon>Vaccinioideae</taxon>
        <taxon>Vaccinieae</taxon>
        <taxon>Vaccinium</taxon>
    </lineage>
</organism>
<gene>
    <name evidence="1" type="ORF">Vadar_004573</name>
</gene>
<dbReference type="EMBL" id="CM037159">
    <property type="protein sequence ID" value="KAH7865280.1"/>
    <property type="molecule type" value="Genomic_DNA"/>
</dbReference>
<evidence type="ECO:0000313" key="1">
    <source>
        <dbReference type="EMBL" id="KAH7865280.1"/>
    </source>
</evidence>
<comment type="caution">
    <text evidence="1">The sequence shown here is derived from an EMBL/GenBank/DDBJ whole genome shotgun (WGS) entry which is preliminary data.</text>
</comment>
<dbReference type="Proteomes" id="UP000828048">
    <property type="component" value="Chromosome 9"/>
</dbReference>
<accession>A0ACB7ZJJ0</accession>
<keyword evidence="2" id="KW-1185">Reference proteome</keyword>
<evidence type="ECO:0000313" key="2">
    <source>
        <dbReference type="Proteomes" id="UP000828048"/>
    </source>
</evidence>
<sequence length="120" mass="12976">MLKFEGVTTKKLLQAKDFNVSRDFIVLAQETDPLLDGPNQILTLVDILIPPRNASTTPQLLHPPPKSTTTVTTRTSSSSRNTIAASSSSSTLTRTTSPSLTQPSASSPRHWGFSPTQLRS</sequence>
<reference evidence="1 2" key="1">
    <citation type="journal article" date="2021" name="Hortic Res">
        <title>High-quality reference genome and annotation aids understanding of berry development for evergreen blueberry (Vaccinium darrowii).</title>
        <authorList>
            <person name="Yu J."/>
            <person name="Hulse-Kemp A.M."/>
            <person name="Babiker E."/>
            <person name="Staton M."/>
        </authorList>
    </citation>
    <scope>NUCLEOTIDE SEQUENCE [LARGE SCALE GENOMIC DNA]</scope>
    <source>
        <strain evidence="2">cv. NJ 8807/NJ 8810</strain>
        <tissue evidence="1">Young leaf</tissue>
    </source>
</reference>
<name>A0ACB7ZJJ0_9ERIC</name>
<proteinExistence type="predicted"/>
<protein>
    <submittedName>
        <fullName evidence="1">Uncharacterized protein</fullName>
    </submittedName>
</protein>